<sequence length="223" mass="26098">MKNYYLVDEKRKNPNTIWQKISQALYRSIKLELFVGLFVVMRQMLQRNNSVTIKYPFEKVELNERYRAVHRLMRFIESENERCIGCGLCEKICISNCIRMETSLDEEGRKKVGNYSINLGRCIYCGFCAEVCPELAIVHGKEYENAAEQRSYFGYKQDFLTPIDKLKNQVEFEGAGSLRKDADDFVKKTPNYYDVLKSREEHLCDEKSCVLHNSPKEVEGKVQ</sequence>
<feature type="binding site" evidence="14">
    <location>
        <position position="128"/>
    </location>
    <ligand>
        <name>[4Fe-4S] cluster</name>
        <dbReference type="ChEBI" id="CHEBI:49883"/>
        <label>2</label>
    </ligand>
</feature>
<dbReference type="PROSITE" id="PS00198">
    <property type="entry name" value="4FE4S_FER_1"/>
    <property type="match status" value="1"/>
</dbReference>
<dbReference type="InterPro" id="IPR017900">
    <property type="entry name" value="4Fe4S_Fe_S_CS"/>
</dbReference>
<evidence type="ECO:0000256" key="1">
    <source>
        <dbReference type="ARBA" id="ARBA00010277"/>
    </source>
</evidence>
<dbReference type="GO" id="GO:0005886">
    <property type="term" value="C:plasma membrane"/>
    <property type="evidence" value="ECO:0007669"/>
    <property type="project" value="UniProtKB-SubCell"/>
</dbReference>
<dbReference type="AlphaFoldDB" id="A0A1W6BUW3"/>
<feature type="binding site" evidence="14">
    <location>
        <position position="122"/>
    </location>
    <ligand>
        <name>[4Fe-4S] cluster</name>
        <dbReference type="ChEBI" id="CHEBI:49883"/>
        <label>2</label>
    </ligand>
</feature>
<dbReference type="HAMAP" id="MF_01351">
    <property type="entry name" value="NDH1_NuoI"/>
    <property type="match status" value="1"/>
</dbReference>
<keyword evidence="11 14" id="KW-0520">NAD</keyword>
<evidence type="ECO:0000256" key="5">
    <source>
        <dbReference type="ARBA" id="ARBA00022719"/>
    </source>
</evidence>
<evidence type="ECO:0000256" key="10">
    <source>
        <dbReference type="ARBA" id="ARBA00023014"/>
    </source>
</evidence>
<comment type="cofactor">
    <cofactor evidence="14">
        <name>[4Fe-4S] cluster</name>
        <dbReference type="ChEBI" id="CHEBI:49883"/>
    </cofactor>
    <text evidence="14">Binds 2 [4Fe-4S] clusters per subunit.</text>
</comment>
<evidence type="ECO:0000256" key="14">
    <source>
        <dbReference type="HAMAP-Rule" id="MF_01351"/>
    </source>
</evidence>
<evidence type="ECO:0000313" key="16">
    <source>
        <dbReference type="EMBL" id="ARJ55864.1"/>
    </source>
</evidence>
<dbReference type="GO" id="GO:0009060">
    <property type="term" value="P:aerobic respiration"/>
    <property type="evidence" value="ECO:0007669"/>
    <property type="project" value="TreeGrafter"/>
</dbReference>
<evidence type="ECO:0000313" key="17">
    <source>
        <dbReference type="Proteomes" id="UP000192902"/>
    </source>
</evidence>
<keyword evidence="2 14" id="KW-1003">Cell membrane</keyword>
<dbReference type="eggNOG" id="COG1143">
    <property type="taxonomic scope" value="Bacteria"/>
</dbReference>
<keyword evidence="6 14" id="KW-0479">Metal-binding</keyword>
<keyword evidence="13 14" id="KW-0472">Membrane</keyword>
<evidence type="ECO:0000256" key="11">
    <source>
        <dbReference type="ARBA" id="ARBA00023027"/>
    </source>
</evidence>
<dbReference type="RefSeq" id="WP_027305073.1">
    <property type="nucleotide sequence ID" value="NZ_CP020867.1"/>
</dbReference>
<comment type="catalytic activity">
    <reaction evidence="14">
        <text>a quinone + NADH + 5 H(+)(in) = a quinol + NAD(+) + 4 H(+)(out)</text>
        <dbReference type="Rhea" id="RHEA:57888"/>
        <dbReference type="ChEBI" id="CHEBI:15378"/>
        <dbReference type="ChEBI" id="CHEBI:24646"/>
        <dbReference type="ChEBI" id="CHEBI:57540"/>
        <dbReference type="ChEBI" id="CHEBI:57945"/>
        <dbReference type="ChEBI" id="CHEBI:132124"/>
    </reaction>
</comment>
<feature type="binding site" evidence="14">
    <location>
        <position position="86"/>
    </location>
    <ligand>
        <name>[4Fe-4S] cluster</name>
        <dbReference type="ChEBI" id="CHEBI:49883"/>
        <label>1</label>
    </ligand>
</feature>
<keyword evidence="7" id="KW-0677">Repeat</keyword>
<dbReference type="PROSITE" id="PS51379">
    <property type="entry name" value="4FE4S_FER_2"/>
    <property type="match status" value="2"/>
</dbReference>
<dbReference type="STRING" id="1121267.CCUN_0208"/>
<comment type="similarity">
    <text evidence="1 14">Belongs to the complex I 23 kDa subunit family.</text>
</comment>
<keyword evidence="8 14" id="KW-1278">Translocase</keyword>
<dbReference type="NCBIfam" id="NF004542">
    <property type="entry name" value="PRK05888.2-3"/>
    <property type="match status" value="1"/>
</dbReference>
<dbReference type="PANTHER" id="PTHR10849">
    <property type="entry name" value="NADH DEHYDROGENASE UBIQUINONE IRON-SULFUR PROTEIN 8, MITOCHONDRIAL"/>
    <property type="match status" value="1"/>
</dbReference>
<keyword evidence="9 14" id="KW-0408">Iron</keyword>
<feature type="binding site" evidence="14">
    <location>
        <position position="125"/>
    </location>
    <ligand>
        <name>[4Fe-4S] cluster</name>
        <dbReference type="ChEBI" id="CHEBI:49883"/>
        <label>2</label>
    </ligand>
</feature>
<keyword evidence="16" id="KW-0560">Oxidoreductase</keyword>
<keyword evidence="3 14" id="KW-0004">4Fe-4S</keyword>
<evidence type="ECO:0000256" key="6">
    <source>
        <dbReference type="ARBA" id="ARBA00022723"/>
    </source>
</evidence>
<evidence type="ECO:0000256" key="2">
    <source>
        <dbReference type="ARBA" id="ARBA00022475"/>
    </source>
</evidence>
<reference evidence="16 17" key="1">
    <citation type="submission" date="2017-04" db="EMBL/GenBank/DDBJ databases">
        <title>Complete genome sequence of the Campylobacter cuniculorum type strain LMG24588.</title>
        <authorList>
            <person name="Miller W.G."/>
            <person name="Yee E."/>
            <person name="Revez J."/>
            <person name="Bono J.L."/>
            <person name="Rossi M."/>
        </authorList>
    </citation>
    <scope>NUCLEOTIDE SEQUENCE [LARGE SCALE GENOMIC DNA]</scope>
    <source>
        <strain evidence="16 17">LMG 24588</strain>
    </source>
</reference>
<dbReference type="GO" id="GO:0005506">
    <property type="term" value="F:iron ion binding"/>
    <property type="evidence" value="ECO:0007669"/>
    <property type="project" value="UniProtKB-UniRule"/>
</dbReference>
<dbReference type="SUPFAM" id="SSF54862">
    <property type="entry name" value="4Fe-4S ferredoxins"/>
    <property type="match status" value="1"/>
</dbReference>
<dbReference type="GO" id="GO:0050136">
    <property type="term" value="F:NADH dehydrogenase (quinone) (non-electrogenic) activity"/>
    <property type="evidence" value="ECO:0007669"/>
    <property type="project" value="UniProtKB-UniRule"/>
</dbReference>
<feature type="binding site" evidence="14">
    <location>
        <position position="93"/>
    </location>
    <ligand>
        <name>[4Fe-4S] cluster</name>
        <dbReference type="ChEBI" id="CHEBI:49883"/>
        <label>2</label>
    </ligand>
</feature>
<feature type="binding site" evidence="14">
    <location>
        <position position="132"/>
    </location>
    <ligand>
        <name>[4Fe-4S] cluster</name>
        <dbReference type="ChEBI" id="CHEBI:49883"/>
        <label>1</label>
    </ligand>
</feature>
<keyword evidence="12 14" id="KW-0830">Ubiquinone</keyword>
<proteinExistence type="inferred from homology"/>
<dbReference type="EMBL" id="CP020867">
    <property type="protein sequence ID" value="ARJ55864.1"/>
    <property type="molecule type" value="Genomic_DNA"/>
</dbReference>
<dbReference type="KEGG" id="ccun:CCUN_0208"/>
<gene>
    <name evidence="14 16" type="primary">nuoI</name>
    <name evidence="16" type="ORF">CCUN_0208</name>
</gene>
<feature type="binding site" evidence="14">
    <location>
        <position position="89"/>
    </location>
    <ligand>
        <name>[4Fe-4S] cluster</name>
        <dbReference type="ChEBI" id="CHEBI:49883"/>
        <label>1</label>
    </ligand>
</feature>
<dbReference type="PANTHER" id="PTHR10849:SF20">
    <property type="entry name" value="NADH DEHYDROGENASE [UBIQUINONE] IRON-SULFUR PROTEIN 8, MITOCHONDRIAL"/>
    <property type="match status" value="1"/>
</dbReference>
<dbReference type="EC" id="7.1.1.-" evidence="14"/>
<dbReference type="FunFam" id="3.30.70.3270:FF:000011">
    <property type="entry name" value="NADH-quinone oxidoreductase subunit I"/>
    <property type="match status" value="1"/>
</dbReference>
<evidence type="ECO:0000256" key="4">
    <source>
        <dbReference type="ARBA" id="ARBA00022519"/>
    </source>
</evidence>
<feature type="domain" description="4Fe-4S ferredoxin-type" evidence="15">
    <location>
        <begin position="74"/>
        <end position="103"/>
    </location>
</feature>
<evidence type="ECO:0000256" key="3">
    <source>
        <dbReference type="ARBA" id="ARBA00022485"/>
    </source>
</evidence>
<keyword evidence="10 14" id="KW-0411">Iron-sulfur</keyword>
<feature type="binding site" evidence="14">
    <location>
        <position position="83"/>
    </location>
    <ligand>
        <name>[4Fe-4S] cluster</name>
        <dbReference type="ChEBI" id="CHEBI:49883"/>
        <label>1</label>
    </ligand>
</feature>
<dbReference type="Proteomes" id="UP000192902">
    <property type="component" value="Chromosome"/>
</dbReference>
<organism evidence="16 17">
    <name type="scientific">Campylobacter cuniculorum DSM 23162 = LMG 24588</name>
    <dbReference type="NCBI Taxonomy" id="1121267"/>
    <lineage>
        <taxon>Bacteria</taxon>
        <taxon>Pseudomonadati</taxon>
        <taxon>Campylobacterota</taxon>
        <taxon>Epsilonproteobacteria</taxon>
        <taxon>Campylobacterales</taxon>
        <taxon>Campylobacteraceae</taxon>
        <taxon>Campylobacter</taxon>
    </lineage>
</organism>
<keyword evidence="5 14" id="KW-0874">Quinone</keyword>
<evidence type="ECO:0000256" key="9">
    <source>
        <dbReference type="ARBA" id="ARBA00023004"/>
    </source>
</evidence>
<accession>A0A1W6BUW3</accession>
<dbReference type="GO" id="GO:0051539">
    <property type="term" value="F:4 iron, 4 sulfur cluster binding"/>
    <property type="evidence" value="ECO:0007669"/>
    <property type="project" value="UniProtKB-KW"/>
</dbReference>
<name>A0A1W6BUW3_9BACT</name>
<protein>
    <recommendedName>
        <fullName evidence="14">NADH-quinone oxidoreductase subunit I</fullName>
        <ecNumber evidence="14">7.1.1.-</ecNumber>
    </recommendedName>
    <alternativeName>
        <fullName evidence="14">NADH dehydrogenase I subunit I</fullName>
    </alternativeName>
    <alternativeName>
        <fullName evidence="14">NDH-1 subunit I</fullName>
    </alternativeName>
</protein>
<dbReference type="OrthoDB" id="9808559at2"/>
<dbReference type="NCBIfam" id="TIGR01971">
    <property type="entry name" value="NuoI"/>
    <property type="match status" value="1"/>
</dbReference>
<dbReference type="Gene3D" id="3.30.70.3270">
    <property type="match status" value="1"/>
</dbReference>
<comment type="subcellular location">
    <subcellularLocation>
        <location evidence="14">Cell membrane</location>
        <topology evidence="14">Peripheral membrane protein</topology>
    </subcellularLocation>
</comment>
<evidence type="ECO:0000259" key="15">
    <source>
        <dbReference type="PROSITE" id="PS51379"/>
    </source>
</evidence>
<dbReference type="InterPro" id="IPR017896">
    <property type="entry name" value="4Fe4S_Fe-S-bd"/>
</dbReference>
<evidence type="ECO:0000256" key="13">
    <source>
        <dbReference type="ARBA" id="ARBA00023136"/>
    </source>
</evidence>
<dbReference type="InterPro" id="IPR010226">
    <property type="entry name" value="NADH_quinone_OxRdtase_chainI"/>
</dbReference>
<keyword evidence="4" id="KW-0997">Cell inner membrane</keyword>
<evidence type="ECO:0000256" key="12">
    <source>
        <dbReference type="ARBA" id="ARBA00023075"/>
    </source>
</evidence>
<comment type="function">
    <text evidence="14">NDH-1 shuttles electrons from NADH, via FMN and iron-sulfur (Fe-S) centers, to quinones in the respiratory chain. The immediate electron acceptor for the enzyme in this species is believed to be ubiquinone. Couples the redox reaction to proton translocation (for every two electrons transferred, four hydrogen ions are translocated across the cytoplasmic membrane), and thus conserves the redox energy in a proton gradient.</text>
</comment>
<dbReference type="Pfam" id="PF12838">
    <property type="entry name" value="Fer4_7"/>
    <property type="match status" value="1"/>
</dbReference>
<dbReference type="GO" id="GO:0048038">
    <property type="term" value="F:quinone binding"/>
    <property type="evidence" value="ECO:0007669"/>
    <property type="project" value="UniProtKB-KW"/>
</dbReference>
<comment type="subunit">
    <text evidence="14">NDH-1 is composed of 14 different subunits. Subunits NuoA, H, J, K, L, M, N constitute the membrane sector of the complex.</text>
</comment>
<evidence type="ECO:0000256" key="8">
    <source>
        <dbReference type="ARBA" id="ARBA00022967"/>
    </source>
</evidence>
<feature type="domain" description="4Fe-4S ferredoxin-type" evidence="15">
    <location>
        <begin position="113"/>
        <end position="142"/>
    </location>
</feature>
<evidence type="ECO:0000256" key="7">
    <source>
        <dbReference type="ARBA" id="ARBA00022737"/>
    </source>
</evidence>